<dbReference type="Pfam" id="PF13581">
    <property type="entry name" value="HATPase_c_2"/>
    <property type="match status" value="1"/>
</dbReference>
<dbReference type="InterPro" id="IPR003594">
    <property type="entry name" value="HATPase_dom"/>
</dbReference>
<evidence type="ECO:0000259" key="3">
    <source>
        <dbReference type="Pfam" id="PF13581"/>
    </source>
</evidence>
<keyword evidence="4" id="KW-0808">Transferase</keyword>
<dbReference type="GeneID" id="95510209"/>
<dbReference type="AlphaFoldDB" id="A0A1H4P1N6"/>
<dbReference type="InterPro" id="IPR050267">
    <property type="entry name" value="Anti-sigma-factor_SerPK"/>
</dbReference>
<keyword evidence="1" id="KW-0723">Serine/threonine-protein kinase</keyword>
<gene>
    <name evidence="4" type="ORF">SAMN04490357_0959</name>
</gene>
<evidence type="ECO:0000313" key="4">
    <source>
        <dbReference type="EMBL" id="SEC01215.1"/>
    </source>
</evidence>
<sequence length="145" mass="15319">MDIPVRTQARTQDARYRRDWATGMCSSADARAAVAALLGTAHPAPARRSVQDAQLVVSELVTNAAKHAPGPCALGLDLLPGARALRVSVTDTSPEPPRPRPPDPARVGGHGLHLVAMLARDLEVTMLPEGKRVTAIVPLVREDGS</sequence>
<dbReference type="STRING" id="67331.SAMN04490357_0959"/>
<dbReference type="EMBL" id="FNTD01000004">
    <property type="protein sequence ID" value="SEC01215.1"/>
    <property type="molecule type" value="Genomic_DNA"/>
</dbReference>
<protein>
    <submittedName>
        <fullName evidence="4">Histidine kinase-like ATPase domain-containing protein</fullName>
    </submittedName>
</protein>
<evidence type="ECO:0000313" key="5">
    <source>
        <dbReference type="Proteomes" id="UP000182375"/>
    </source>
</evidence>
<dbReference type="PANTHER" id="PTHR35526">
    <property type="entry name" value="ANTI-SIGMA-F FACTOR RSBW-RELATED"/>
    <property type="match status" value="1"/>
</dbReference>
<name>A0A1H4P1N6_9ACTN</name>
<reference evidence="4 5" key="1">
    <citation type="submission" date="2016-10" db="EMBL/GenBank/DDBJ databases">
        <authorList>
            <person name="de Groot N.N."/>
        </authorList>
    </citation>
    <scope>NUCLEOTIDE SEQUENCE [LARGE SCALE GENOMIC DNA]</scope>
    <source>
        <strain evidence="4 5">DSM 40306</strain>
    </source>
</reference>
<organism evidence="4 5">
    <name type="scientific">Streptomyces misionensis</name>
    <dbReference type="NCBI Taxonomy" id="67331"/>
    <lineage>
        <taxon>Bacteria</taxon>
        <taxon>Bacillati</taxon>
        <taxon>Actinomycetota</taxon>
        <taxon>Actinomycetes</taxon>
        <taxon>Kitasatosporales</taxon>
        <taxon>Streptomycetaceae</taxon>
        <taxon>Streptomyces</taxon>
    </lineage>
</organism>
<dbReference type="CDD" id="cd16936">
    <property type="entry name" value="HATPase_RsbW-like"/>
    <property type="match status" value="1"/>
</dbReference>
<feature type="region of interest" description="Disordered" evidence="2">
    <location>
        <begin position="89"/>
        <end position="109"/>
    </location>
</feature>
<dbReference type="InterPro" id="IPR036890">
    <property type="entry name" value="HATPase_C_sf"/>
</dbReference>
<dbReference type="Gene3D" id="3.30.565.10">
    <property type="entry name" value="Histidine kinase-like ATPase, C-terminal domain"/>
    <property type="match status" value="1"/>
</dbReference>
<dbReference type="SUPFAM" id="SSF55874">
    <property type="entry name" value="ATPase domain of HSP90 chaperone/DNA topoisomerase II/histidine kinase"/>
    <property type="match status" value="1"/>
</dbReference>
<feature type="domain" description="Histidine kinase/HSP90-like ATPase" evidence="3">
    <location>
        <begin position="29"/>
        <end position="136"/>
    </location>
</feature>
<evidence type="ECO:0000256" key="2">
    <source>
        <dbReference type="SAM" id="MobiDB-lite"/>
    </source>
</evidence>
<proteinExistence type="predicted"/>
<accession>A0A1H4P1N6</accession>
<evidence type="ECO:0000256" key="1">
    <source>
        <dbReference type="ARBA" id="ARBA00022527"/>
    </source>
</evidence>
<dbReference type="Proteomes" id="UP000182375">
    <property type="component" value="Unassembled WGS sequence"/>
</dbReference>
<dbReference type="PANTHER" id="PTHR35526:SF3">
    <property type="entry name" value="ANTI-SIGMA-F FACTOR RSBW"/>
    <property type="match status" value="1"/>
</dbReference>
<dbReference type="GO" id="GO:0004674">
    <property type="term" value="F:protein serine/threonine kinase activity"/>
    <property type="evidence" value="ECO:0007669"/>
    <property type="project" value="UniProtKB-KW"/>
</dbReference>
<dbReference type="RefSeq" id="WP_074990847.1">
    <property type="nucleotide sequence ID" value="NZ_FNTD01000004.1"/>
</dbReference>
<keyword evidence="4" id="KW-0418">Kinase</keyword>